<name>A0A1R1PEE8_ZANCU</name>
<accession>A0A1R1PEE8</accession>
<protein>
    <submittedName>
        <fullName evidence="1">Uncharacterized protein</fullName>
    </submittedName>
</protein>
<dbReference type="Proteomes" id="UP000188320">
    <property type="component" value="Unassembled WGS sequence"/>
</dbReference>
<evidence type="ECO:0000313" key="2">
    <source>
        <dbReference type="Proteomes" id="UP000188320"/>
    </source>
</evidence>
<organism evidence="1 2">
    <name type="scientific">Zancudomyces culisetae</name>
    <name type="common">Gut fungus</name>
    <name type="synonym">Smittium culisetae</name>
    <dbReference type="NCBI Taxonomy" id="1213189"/>
    <lineage>
        <taxon>Eukaryota</taxon>
        <taxon>Fungi</taxon>
        <taxon>Fungi incertae sedis</taxon>
        <taxon>Zoopagomycota</taxon>
        <taxon>Kickxellomycotina</taxon>
        <taxon>Harpellomycetes</taxon>
        <taxon>Harpellales</taxon>
        <taxon>Legeriomycetaceae</taxon>
        <taxon>Zancudomyces</taxon>
    </lineage>
</organism>
<sequence length="77" mass="8752">MPLKHKTNGLLSKLGNKEHFSLAYKRFPQYISGNNKKKIIRNDEKNKRSFVNGNTTLKTQISISNIRHRIKGGASKG</sequence>
<evidence type="ECO:0000313" key="1">
    <source>
        <dbReference type="EMBL" id="OMH79347.1"/>
    </source>
</evidence>
<gene>
    <name evidence="1" type="ORF">AX774_g7242</name>
</gene>
<dbReference type="EMBL" id="LSSK01001577">
    <property type="protein sequence ID" value="OMH79347.1"/>
    <property type="molecule type" value="Genomic_DNA"/>
</dbReference>
<comment type="caution">
    <text evidence="1">The sequence shown here is derived from an EMBL/GenBank/DDBJ whole genome shotgun (WGS) entry which is preliminary data.</text>
</comment>
<dbReference type="AlphaFoldDB" id="A0A1R1PEE8"/>
<keyword evidence="2" id="KW-1185">Reference proteome</keyword>
<proteinExistence type="predicted"/>
<reference evidence="2" key="1">
    <citation type="submission" date="2017-01" db="EMBL/GenBank/DDBJ databases">
        <authorList>
            <person name="Wang Y."/>
            <person name="White M."/>
            <person name="Kvist S."/>
            <person name="Moncalvo J.-M."/>
        </authorList>
    </citation>
    <scope>NUCLEOTIDE SEQUENCE [LARGE SCALE GENOMIC DNA]</scope>
    <source>
        <strain evidence="2">COL-18-3</strain>
    </source>
</reference>